<sequence length="38" mass="4399">MPVSAVVLLLNLPSYLMFWRSLMRMPTNLIMQLITFSA</sequence>
<feature type="transmembrane region" description="Helical" evidence="1">
    <location>
        <begin position="6"/>
        <end position="23"/>
    </location>
</feature>
<evidence type="ECO:0000256" key="1">
    <source>
        <dbReference type="SAM" id="Phobius"/>
    </source>
</evidence>
<proteinExistence type="predicted"/>
<keyword evidence="1" id="KW-0472">Membrane</keyword>
<accession>A0A2X2VZM2</accession>
<protein>
    <submittedName>
        <fullName evidence="2">Uncharacterized protein</fullName>
    </submittedName>
</protein>
<dbReference type="EMBL" id="UAVY01000005">
    <property type="protein sequence ID" value="SQB36412.1"/>
    <property type="molecule type" value="Genomic_DNA"/>
</dbReference>
<keyword evidence="1" id="KW-1133">Transmembrane helix</keyword>
<name>A0A2X2VZM2_CITKO</name>
<dbReference type="AlphaFoldDB" id="A0A2X2VZM2"/>
<evidence type="ECO:0000313" key="3">
    <source>
        <dbReference type="Proteomes" id="UP000251584"/>
    </source>
</evidence>
<dbReference type="Proteomes" id="UP000251584">
    <property type="component" value="Unassembled WGS sequence"/>
</dbReference>
<reference evidence="2 3" key="1">
    <citation type="submission" date="2018-06" db="EMBL/GenBank/DDBJ databases">
        <authorList>
            <consortium name="Pathogen Informatics"/>
            <person name="Doyle S."/>
        </authorList>
    </citation>
    <scope>NUCLEOTIDE SEQUENCE [LARGE SCALE GENOMIC DNA]</scope>
    <source>
        <strain evidence="2 3">NCTC10786</strain>
    </source>
</reference>
<evidence type="ECO:0000313" key="2">
    <source>
        <dbReference type="EMBL" id="SQB36412.1"/>
    </source>
</evidence>
<keyword evidence="1" id="KW-0812">Transmembrane</keyword>
<organism evidence="2 3">
    <name type="scientific">Citrobacter koseri</name>
    <name type="common">Citrobacter diversus</name>
    <dbReference type="NCBI Taxonomy" id="545"/>
    <lineage>
        <taxon>Bacteria</taxon>
        <taxon>Pseudomonadati</taxon>
        <taxon>Pseudomonadota</taxon>
        <taxon>Gammaproteobacteria</taxon>
        <taxon>Enterobacterales</taxon>
        <taxon>Enterobacteriaceae</taxon>
        <taxon>Citrobacter</taxon>
    </lineage>
</organism>
<gene>
    <name evidence="2" type="ORF">NCTC10786_03524</name>
</gene>